<feature type="compositionally biased region" description="Basic and acidic residues" evidence="10">
    <location>
        <begin position="1613"/>
        <end position="1623"/>
    </location>
</feature>
<feature type="region of interest" description="Disordered" evidence="10">
    <location>
        <begin position="2034"/>
        <end position="2065"/>
    </location>
</feature>
<feature type="repeat" description="ANK" evidence="9">
    <location>
        <begin position="343"/>
        <end position="375"/>
    </location>
</feature>
<dbReference type="PROSITE" id="PS50017">
    <property type="entry name" value="DEATH_DOMAIN"/>
    <property type="match status" value="1"/>
</dbReference>
<feature type="region of interest" description="Disordered" evidence="10">
    <location>
        <begin position="839"/>
        <end position="871"/>
    </location>
</feature>
<feature type="repeat" description="ANK" evidence="9">
    <location>
        <begin position="310"/>
        <end position="342"/>
    </location>
</feature>
<evidence type="ECO:0000256" key="3">
    <source>
        <dbReference type="ARBA" id="ARBA00022490"/>
    </source>
</evidence>
<dbReference type="PANTHER" id="PTHR24123">
    <property type="entry name" value="ANKYRIN REPEAT-CONTAINING"/>
    <property type="match status" value="1"/>
</dbReference>
<evidence type="ECO:0000259" key="12">
    <source>
        <dbReference type="PROSITE" id="PS51145"/>
    </source>
</evidence>
<reference evidence="14" key="2">
    <citation type="submission" date="2023-11" db="UniProtKB">
        <authorList>
            <consortium name="WormBaseParasite"/>
        </authorList>
    </citation>
    <scope>IDENTIFICATION</scope>
</reference>
<feature type="repeat" description="ANK" evidence="9">
    <location>
        <begin position="277"/>
        <end position="309"/>
    </location>
</feature>
<dbReference type="Pfam" id="PF00531">
    <property type="entry name" value="Death"/>
    <property type="match status" value="1"/>
</dbReference>
<keyword evidence="8" id="KW-0206">Cytoskeleton</keyword>
<evidence type="ECO:0000259" key="11">
    <source>
        <dbReference type="PROSITE" id="PS50017"/>
    </source>
</evidence>
<feature type="repeat" description="ANK" evidence="9">
    <location>
        <begin position="82"/>
        <end position="114"/>
    </location>
</feature>
<feature type="repeat" description="ANK" evidence="9">
    <location>
        <begin position="678"/>
        <end position="710"/>
    </location>
</feature>
<evidence type="ECO:0000256" key="8">
    <source>
        <dbReference type="ARBA" id="ARBA00023212"/>
    </source>
</evidence>
<feature type="compositionally biased region" description="Basic and acidic residues" evidence="10">
    <location>
        <begin position="2200"/>
        <end position="2220"/>
    </location>
</feature>
<feature type="repeat" description="ANK" evidence="9">
    <location>
        <begin position="376"/>
        <end position="408"/>
    </location>
</feature>
<evidence type="ECO:0000256" key="9">
    <source>
        <dbReference type="PROSITE-ProRule" id="PRU00023"/>
    </source>
</evidence>
<feature type="repeat" description="ANK" evidence="9">
    <location>
        <begin position="541"/>
        <end position="562"/>
    </location>
</feature>
<dbReference type="Gene3D" id="1.25.40.20">
    <property type="entry name" value="Ankyrin repeat-containing domain"/>
    <property type="match status" value="4"/>
</dbReference>
<evidence type="ECO:0000256" key="4">
    <source>
        <dbReference type="ARBA" id="ARBA00022553"/>
    </source>
</evidence>
<feature type="region of interest" description="Disordered" evidence="10">
    <location>
        <begin position="2287"/>
        <end position="2338"/>
    </location>
</feature>
<dbReference type="Gene3D" id="2.60.220.30">
    <property type="match status" value="2"/>
</dbReference>
<dbReference type="InterPro" id="IPR040745">
    <property type="entry name" value="Ankyrin_UPA"/>
</dbReference>
<feature type="repeat" description="ANK" evidence="9">
    <location>
        <begin position="211"/>
        <end position="243"/>
    </location>
</feature>
<dbReference type="Gene3D" id="2.60.40.2660">
    <property type="match status" value="1"/>
</dbReference>
<feature type="repeat" description="ANK" evidence="9">
    <location>
        <begin position="711"/>
        <end position="743"/>
    </location>
</feature>
<evidence type="ECO:0008006" key="15">
    <source>
        <dbReference type="Google" id="ProtNLM"/>
    </source>
</evidence>
<evidence type="ECO:0000256" key="7">
    <source>
        <dbReference type="ARBA" id="ARBA00023136"/>
    </source>
</evidence>
<evidence type="ECO:0000256" key="1">
    <source>
        <dbReference type="ARBA" id="ARBA00004245"/>
    </source>
</evidence>
<dbReference type="InterPro" id="IPR051165">
    <property type="entry name" value="Multifunctional_ANK_Repeat"/>
</dbReference>
<feature type="region of interest" description="Disordered" evidence="10">
    <location>
        <begin position="1971"/>
        <end position="2016"/>
    </location>
</feature>
<feature type="repeat" description="ANK" evidence="9">
    <location>
        <begin position="746"/>
        <end position="778"/>
    </location>
</feature>
<feature type="repeat" description="ANK" evidence="9">
    <location>
        <begin position="115"/>
        <end position="147"/>
    </location>
</feature>
<dbReference type="SUPFAM" id="SSF48403">
    <property type="entry name" value="Ankyrin repeat"/>
    <property type="match status" value="3"/>
</dbReference>
<dbReference type="FunFam" id="2.60.220.30:FF:000009">
    <property type="entry name" value="Ankyrin 2, isoform G"/>
    <property type="match status" value="1"/>
</dbReference>
<dbReference type="SMART" id="SM00248">
    <property type="entry name" value="ANK"/>
    <property type="match status" value="23"/>
</dbReference>
<dbReference type="Pfam" id="PF12796">
    <property type="entry name" value="Ank_2"/>
    <property type="match status" value="7"/>
</dbReference>
<feature type="region of interest" description="Disordered" evidence="10">
    <location>
        <begin position="1767"/>
        <end position="1800"/>
    </location>
</feature>
<feature type="compositionally biased region" description="Polar residues" evidence="10">
    <location>
        <begin position="1991"/>
        <end position="2006"/>
    </location>
</feature>
<keyword evidence="13" id="KW-1185">Reference proteome</keyword>
<feature type="compositionally biased region" description="Low complexity" evidence="10">
    <location>
        <begin position="1638"/>
        <end position="1655"/>
    </location>
</feature>
<feature type="repeat" description="ANK" evidence="9">
    <location>
        <begin position="244"/>
        <end position="276"/>
    </location>
</feature>
<accession>A0AA85J520</accession>
<feature type="compositionally biased region" description="Acidic residues" evidence="10">
    <location>
        <begin position="2053"/>
        <end position="2065"/>
    </location>
</feature>
<dbReference type="InterPro" id="IPR036770">
    <property type="entry name" value="Ankyrin_rpt-contain_sf"/>
</dbReference>
<keyword evidence="6 9" id="KW-0040">ANK repeat</keyword>
<evidence type="ECO:0000256" key="10">
    <source>
        <dbReference type="SAM" id="MobiDB-lite"/>
    </source>
</evidence>
<feature type="compositionally biased region" description="Polar residues" evidence="10">
    <location>
        <begin position="1665"/>
        <end position="1675"/>
    </location>
</feature>
<evidence type="ECO:0000256" key="6">
    <source>
        <dbReference type="ARBA" id="ARBA00023043"/>
    </source>
</evidence>
<name>A0AA85J520_TRIRE</name>
<dbReference type="PANTHER" id="PTHR24123:SF141">
    <property type="entry name" value="ANKYRIN 2, ISOFORM U"/>
    <property type="match status" value="1"/>
</dbReference>
<protein>
    <recommendedName>
        <fullName evidence="15">ANK_REP_REGION domain-containing protein</fullName>
    </recommendedName>
</protein>
<feature type="repeat" description="ANK" evidence="9">
    <location>
        <begin position="475"/>
        <end position="507"/>
    </location>
</feature>
<keyword evidence="4" id="KW-0597">Phosphoprotein</keyword>
<dbReference type="Pfam" id="PF00023">
    <property type="entry name" value="Ank"/>
    <property type="match status" value="3"/>
</dbReference>
<feature type="compositionally biased region" description="Low complexity" evidence="10">
    <location>
        <begin position="2370"/>
        <end position="2395"/>
    </location>
</feature>
<dbReference type="InterPro" id="IPR002110">
    <property type="entry name" value="Ankyrin_rpt"/>
</dbReference>
<dbReference type="GO" id="GO:0007165">
    <property type="term" value="P:signal transduction"/>
    <property type="evidence" value="ECO:0007669"/>
    <property type="project" value="InterPro"/>
</dbReference>
<feature type="compositionally biased region" description="Polar residues" evidence="10">
    <location>
        <begin position="861"/>
        <end position="871"/>
    </location>
</feature>
<dbReference type="Pfam" id="PF17809">
    <property type="entry name" value="UPA_2"/>
    <property type="match status" value="1"/>
</dbReference>
<feature type="domain" description="ZU5" evidence="12">
    <location>
        <begin position="981"/>
        <end position="1111"/>
    </location>
</feature>
<dbReference type="Gene3D" id="1.10.533.10">
    <property type="entry name" value="Death Domain, Fas"/>
    <property type="match status" value="1"/>
</dbReference>
<feature type="repeat" description="ANK" evidence="9">
    <location>
        <begin position="645"/>
        <end position="677"/>
    </location>
</feature>
<dbReference type="FunFam" id="1.25.40.20:FF:000095">
    <property type="entry name" value="Ankyrin 2, isoform J"/>
    <property type="match status" value="1"/>
</dbReference>
<reference evidence="13" key="1">
    <citation type="submission" date="2022-06" db="EMBL/GenBank/DDBJ databases">
        <authorList>
            <person name="Berger JAMES D."/>
            <person name="Berger JAMES D."/>
        </authorList>
    </citation>
    <scope>NUCLEOTIDE SEQUENCE [LARGE SCALE GENOMIC DNA]</scope>
</reference>
<dbReference type="SUPFAM" id="SSF47986">
    <property type="entry name" value="DEATH domain"/>
    <property type="match status" value="1"/>
</dbReference>
<dbReference type="SMART" id="SM00218">
    <property type="entry name" value="ZU5"/>
    <property type="match status" value="1"/>
</dbReference>
<dbReference type="Proteomes" id="UP000050795">
    <property type="component" value="Unassembled WGS sequence"/>
</dbReference>
<dbReference type="InterPro" id="IPR000488">
    <property type="entry name" value="Death_dom"/>
</dbReference>
<dbReference type="PROSITE" id="PS50297">
    <property type="entry name" value="ANK_REP_REGION"/>
    <property type="match status" value="20"/>
</dbReference>
<sequence length="2415" mass="263752">MTKSSDDKKASNQLSETEQNFLRAARAGDLARVVELLNAGVHINLSNAIGLTALHLASKEGYVRVVEELLQRGADFDAPTKKGNTALHIASLAGHFEVVKLLLDAGANLNRQSVIGFTPLYMAAQENHLDVVDLLLQRGANQALTTEDGFTPLAVALQQGHDRVVAHLLERDSRSRGGMPALHIAARKDDANAVSLLLNNAEVNVNHQSQPGFTPLHIAAHYGNVTVARLLIDRGADVNFQAKNNITPLHVAAKWGRGGMVQLLLSANALVDCRTRDGLTPLHCAARSGHAELASLLMGAGANPSAKTRSGLTPLHMAAQGNNEEVARVLILCGASVADRTGDSLTPLHVAAHCGNAEVARVLLDNGCDVNARALNGFTPLHIACKKQKIRVIELLLQYGAQINMTTESGLSALHVAAFIGGPEIVQLLIQNGALVNQATMRCETALHLAVRNRQVDVAETLIYHGASVNAKARDEQTPLHVACLTGTPELISVLLSCKANPNLPARDGYTALHIAAKEGRHDILGQLLEAGADINARTKKGFTALHLAAKRGQAKVAKQLIYAQPKSVNATGQNDLTPLHIATHYNRLPVVQLLLDSDAQVDCRAGNGYTALHMAAKQNHLDIATLLLAHESDHVQIANAFSRSGFTPLHLAAQEGHTDMVSLLLQHGADPNHQSKNGLAPLHLAAQEDHVSVAQILISAGAQISPLTRAGYSPLHTACHFGQINMVRYLLDLPNAPDINQRTQMGFTPLHLAAQQCHSQVVRLLLEMGADSNIRNQQGLTPAHIARKQHYVTIFDILKTVTTTVVSWEEEREEFDQTLMLEHPDFMREHPFTEFDEDGVAPSPAISHKLPNKKTKTSEDNLASSDMSDQKNLASPFNAAFDNTMITETENDDIWGQLEYMHTTLSPQGTLSDRITSQKGDENTSEFIATQTSSILETVSPKSVHNIEAQMFGESTQAGGDWDLESENTTVVKRPVNTGFLVSFIVDARGGLIQARRYPDLKIFIPPNVVNGPVRIVCRLVHPERMNSPPIMNDGDGLACRLIEIGPTGIRFASPILLEVPHYAFLTGKHREIVILRSDNGETWKEHPLDATDQAVQDTLDGHFDYAGSFEELREKSIHRILTYDLPQYFALVTRVKQELILIGPEGGTLTSSVVPEVHVRFPQGALQKRIRVGLQVHPVDHELVVRMLGPRVSVSPIVTIEPRRRKFHKPITLTIPLPKTAISSSSGSMKSRSTVDSPSLRLLCSITGGSSPAVWEDITGSSPLSAHDTAVSFTSTVSARLWLVDCPNITEVVELASRVYHESLAVPYIGQFVVYARRFHSEEAQLRCLCLTDDSAEKTLELQEGFQRIATGPCIEVLDDHPHWIETAGNLVPVAKTEEQLQLGMHAFRENRLNMIVRVKDTSQPAVGKLAFMRHPRAVLQSAGSPIKPATVLEAQLPEELGEYPPGAVLKTTDIDDIPSYIPEYNGQTGYQGTTYTQSVPQVWTTKQDQYSEPIGKSELDLRQVAYCLKSDWKILAQCLGLSDEDVYNITSLPNRPDEEYAYTSLLLWQERTGNNPFSGTQLSEALQAIGRRDVLEQCMTNVSPVISKDERTTALRSLNGIASMSPNLSMHREQRSHSKQGDGLSESVDTGYGTQSGSTNLATTTTSAPATTPVITKPISPTGDTLSTSDNVNNSNLHEVEQEIIQPVTVKTGRVFYSDKILEPVENKSNDRQDEKYEVLKKVESVLSDSPSSSLLEEDKSSMYTGPAVDEEVVVPMQNTRVASHLDESGKQEFDTSRSYPHVSGHMESSQSSDTETVITNEKYKPLLSETMTNKSAEVDVNVLPSHGSGGTLHEDKTSELVCKTLKDGTPCEQIFARHYPRCGELEATWGRGADRDIPLHDTDKMHVDEGDREVCKTPSSDSPCEQEICAHHHPRCGELEATWGRGADRDVPRGTSPGRIDEKPEEIPPVTVAISSEQLAHTMHHQAVDQTGITSSKSDNSSTISTQEKTIQPASSSTSVISKHQKPNEDANMPQFSVYNFLKSHDSIVKDTGDANNYPVNRSTKDRQEQEEEEVQEEEEGIDDYEFPDRVIIIPSGEYRETSESTEPPYGDYDTFYNALNDNVLHCRPLLQPLTPIPETSEYSTRSSIASVNPFKSWQSSDLSPSESFENRSGLSRRLLYPYIQPNRSSHESFGGPEKSLKNPVMSVRNIPSNHTESDRARRSYESHSSDGHDGNADLTGSLRTHSSRSSLAEFLRLETSCDGSRGDLCYEEERQLILSQHDLALQELIQSIQDLQRKHLDETTSGDDGVSGRGGLATLASADGSSSSHIAMGSNDADSHGVETTGNLGEKDLSLSSSVPLVSAALPHPRNTTVNGEKDRVCMSNTSLNSRLPPSLSSSSRSSAHSTSVSDNSASVHSANHANQRHLPSS</sequence>
<dbReference type="InterPro" id="IPR011029">
    <property type="entry name" value="DEATH-like_dom_sf"/>
</dbReference>
<feature type="repeat" description="ANK" evidence="9">
    <location>
        <begin position="608"/>
        <end position="634"/>
    </location>
</feature>
<evidence type="ECO:0000313" key="13">
    <source>
        <dbReference type="Proteomes" id="UP000050795"/>
    </source>
</evidence>
<feature type="region of interest" description="Disordered" evidence="10">
    <location>
        <begin position="1605"/>
        <end position="1675"/>
    </location>
</feature>
<dbReference type="FunFam" id="1.25.40.20:FF:000003">
    <property type="entry name" value="Ankyrin, isoform B"/>
    <property type="match status" value="1"/>
</dbReference>
<feature type="domain" description="ZU5" evidence="12">
    <location>
        <begin position="1138"/>
        <end position="1288"/>
    </location>
</feature>
<dbReference type="PROSITE" id="PS51145">
    <property type="entry name" value="ZU5"/>
    <property type="match status" value="2"/>
</dbReference>
<dbReference type="CDD" id="cd08317">
    <property type="entry name" value="Death_ank"/>
    <property type="match status" value="1"/>
</dbReference>
<feature type="region of interest" description="Disordered" evidence="10">
    <location>
        <begin position="2171"/>
        <end position="2229"/>
    </location>
</feature>
<feature type="repeat" description="ANK" evidence="9">
    <location>
        <begin position="508"/>
        <end position="540"/>
    </location>
</feature>
<dbReference type="InterPro" id="IPR000906">
    <property type="entry name" value="ZU5_dom"/>
</dbReference>
<dbReference type="SMART" id="SM00005">
    <property type="entry name" value="DEATH"/>
    <property type="match status" value="1"/>
</dbReference>
<feature type="compositionally biased region" description="Low complexity" evidence="10">
    <location>
        <begin position="1975"/>
        <end position="1990"/>
    </location>
</feature>
<feature type="repeat" description="ANK" evidence="9">
    <location>
        <begin position="575"/>
        <end position="607"/>
    </location>
</feature>
<dbReference type="Pfam" id="PF00791">
    <property type="entry name" value="ZU5"/>
    <property type="match status" value="2"/>
</dbReference>
<proteinExistence type="predicted"/>
<feature type="compositionally biased region" description="Polar residues" evidence="10">
    <location>
        <begin position="1790"/>
        <end position="1800"/>
    </location>
</feature>
<organism evidence="13 14">
    <name type="scientific">Trichobilharzia regenti</name>
    <name type="common">Nasal bird schistosome</name>
    <dbReference type="NCBI Taxonomy" id="157069"/>
    <lineage>
        <taxon>Eukaryota</taxon>
        <taxon>Metazoa</taxon>
        <taxon>Spiralia</taxon>
        <taxon>Lophotrochozoa</taxon>
        <taxon>Platyhelminthes</taxon>
        <taxon>Trematoda</taxon>
        <taxon>Digenea</taxon>
        <taxon>Strigeidida</taxon>
        <taxon>Schistosomatoidea</taxon>
        <taxon>Schistosomatidae</taxon>
        <taxon>Trichobilharzia</taxon>
    </lineage>
</organism>
<evidence type="ECO:0000256" key="2">
    <source>
        <dbReference type="ARBA" id="ARBA00004370"/>
    </source>
</evidence>
<dbReference type="PROSITE" id="PS50088">
    <property type="entry name" value="ANK_REPEAT"/>
    <property type="match status" value="20"/>
</dbReference>
<feature type="repeat" description="ANK" evidence="9">
    <location>
        <begin position="49"/>
        <end position="81"/>
    </location>
</feature>
<dbReference type="PRINTS" id="PR01415">
    <property type="entry name" value="ANKYRIN"/>
</dbReference>
<keyword evidence="5" id="KW-0677">Repeat</keyword>
<feature type="compositionally biased region" description="Basic and acidic residues" evidence="10">
    <location>
        <begin position="1767"/>
        <end position="1779"/>
    </location>
</feature>
<feature type="repeat" description="ANK" evidence="9">
    <location>
        <begin position="409"/>
        <end position="441"/>
    </location>
</feature>
<keyword evidence="3" id="KW-0963">Cytoplasm</keyword>
<comment type="subcellular location">
    <subcellularLocation>
        <location evidence="1">Cytoplasm</location>
        <location evidence="1">Cytoskeleton</location>
    </subcellularLocation>
    <subcellularLocation>
        <location evidence="2">Membrane</location>
    </subcellularLocation>
</comment>
<evidence type="ECO:0000256" key="5">
    <source>
        <dbReference type="ARBA" id="ARBA00022737"/>
    </source>
</evidence>
<dbReference type="Pfam" id="PF13637">
    <property type="entry name" value="Ank_4"/>
    <property type="match status" value="1"/>
</dbReference>
<dbReference type="GO" id="GO:0005856">
    <property type="term" value="C:cytoskeleton"/>
    <property type="evidence" value="ECO:0007669"/>
    <property type="project" value="UniProtKB-SubCell"/>
</dbReference>
<dbReference type="GO" id="GO:0016020">
    <property type="term" value="C:membrane"/>
    <property type="evidence" value="ECO:0007669"/>
    <property type="project" value="UniProtKB-SubCell"/>
</dbReference>
<feature type="repeat" description="ANK" evidence="9">
    <location>
        <begin position="442"/>
        <end position="474"/>
    </location>
</feature>
<keyword evidence="7" id="KW-0472">Membrane</keyword>
<feature type="compositionally biased region" description="Polar residues" evidence="10">
    <location>
        <begin position="2396"/>
        <end position="2415"/>
    </location>
</feature>
<feature type="domain" description="Death" evidence="11">
    <location>
        <begin position="1514"/>
        <end position="1585"/>
    </location>
</feature>
<evidence type="ECO:0000313" key="14">
    <source>
        <dbReference type="WBParaSite" id="TREG1_12920.12"/>
    </source>
</evidence>
<feature type="region of interest" description="Disordered" evidence="10">
    <location>
        <begin position="2370"/>
        <end position="2415"/>
    </location>
</feature>
<dbReference type="WBParaSite" id="TREG1_12920.12">
    <property type="protein sequence ID" value="TREG1_12920.12"/>
    <property type="gene ID" value="TREG1_12920"/>
</dbReference>